<name>A0A9P6ELK1_9AGAR</name>
<dbReference type="AlphaFoldDB" id="A0A9P6ELK1"/>
<keyword evidence="2" id="KW-1185">Reference proteome</keyword>
<gene>
    <name evidence="1" type="ORF">CPB83DRAFT_891953</name>
</gene>
<comment type="caution">
    <text evidence="1">The sequence shown here is derived from an EMBL/GenBank/DDBJ whole genome shotgun (WGS) entry which is preliminary data.</text>
</comment>
<accession>A0A9P6ELK1</accession>
<dbReference type="EMBL" id="MU157836">
    <property type="protein sequence ID" value="KAF9531100.1"/>
    <property type="molecule type" value="Genomic_DNA"/>
</dbReference>
<dbReference type="Proteomes" id="UP000807306">
    <property type="component" value="Unassembled WGS sequence"/>
</dbReference>
<proteinExistence type="predicted"/>
<organism evidence="1 2">
    <name type="scientific">Crepidotus variabilis</name>
    <dbReference type="NCBI Taxonomy" id="179855"/>
    <lineage>
        <taxon>Eukaryota</taxon>
        <taxon>Fungi</taxon>
        <taxon>Dikarya</taxon>
        <taxon>Basidiomycota</taxon>
        <taxon>Agaricomycotina</taxon>
        <taxon>Agaricomycetes</taxon>
        <taxon>Agaricomycetidae</taxon>
        <taxon>Agaricales</taxon>
        <taxon>Agaricineae</taxon>
        <taxon>Crepidotaceae</taxon>
        <taxon>Crepidotus</taxon>
    </lineage>
</organism>
<protein>
    <submittedName>
        <fullName evidence="1">Uncharacterized protein</fullName>
    </submittedName>
</protein>
<reference evidence="1" key="1">
    <citation type="submission" date="2020-11" db="EMBL/GenBank/DDBJ databases">
        <authorList>
            <consortium name="DOE Joint Genome Institute"/>
            <person name="Ahrendt S."/>
            <person name="Riley R."/>
            <person name="Andreopoulos W."/>
            <person name="Labutti K."/>
            <person name="Pangilinan J."/>
            <person name="Ruiz-Duenas F.J."/>
            <person name="Barrasa J.M."/>
            <person name="Sanchez-Garcia M."/>
            <person name="Camarero S."/>
            <person name="Miyauchi S."/>
            <person name="Serrano A."/>
            <person name="Linde D."/>
            <person name="Babiker R."/>
            <person name="Drula E."/>
            <person name="Ayuso-Fernandez I."/>
            <person name="Pacheco R."/>
            <person name="Padilla G."/>
            <person name="Ferreira P."/>
            <person name="Barriuso J."/>
            <person name="Kellner H."/>
            <person name="Castanera R."/>
            <person name="Alfaro M."/>
            <person name="Ramirez L."/>
            <person name="Pisabarro A.G."/>
            <person name="Kuo A."/>
            <person name="Tritt A."/>
            <person name="Lipzen A."/>
            <person name="He G."/>
            <person name="Yan M."/>
            <person name="Ng V."/>
            <person name="Cullen D."/>
            <person name="Martin F."/>
            <person name="Rosso M.-N."/>
            <person name="Henrissat B."/>
            <person name="Hibbett D."/>
            <person name="Martinez A.T."/>
            <person name="Grigoriev I.V."/>
        </authorList>
    </citation>
    <scope>NUCLEOTIDE SEQUENCE</scope>
    <source>
        <strain evidence="1">CBS 506.95</strain>
    </source>
</reference>
<dbReference type="OrthoDB" id="5422905at2759"/>
<sequence>MSHRNQTSRVAFISGPIEQPDDYFALHYEPLILEAIAAGHSFVVGPAPGTDTIALQYLIKHVADPSSITVYMAKFQAEGSLAEEVEYYQRLGANVKVEGVTTGDRDAAMTRDSDYDILRYMPVQEQKVFFGDTYYPRVSATEKNERRRRGLPLHINHELVDIHWQNRQNLSASVKPSLSIRFRNWTTGKSALP</sequence>
<evidence type="ECO:0000313" key="1">
    <source>
        <dbReference type="EMBL" id="KAF9531100.1"/>
    </source>
</evidence>
<evidence type="ECO:0000313" key="2">
    <source>
        <dbReference type="Proteomes" id="UP000807306"/>
    </source>
</evidence>